<dbReference type="AlphaFoldDB" id="A0A1G6MYQ7"/>
<dbReference type="Gene3D" id="2.40.50.230">
    <property type="entry name" value="Gp5 N-terminal domain"/>
    <property type="match status" value="1"/>
</dbReference>
<organism evidence="2 3">
    <name type="scientific">Sanguibacter gelidistatuariae</name>
    <dbReference type="NCBI Taxonomy" id="1814289"/>
    <lineage>
        <taxon>Bacteria</taxon>
        <taxon>Bacillati</taxon>
        <taxon>Actinomycetota</taxon>
        <taxon>Actinomycetes</taxon>
        <taxon>Micrococcales</taxon>
        <taxon>Sanguibacteraceae</taxon>
        <taxon>Sanguibacter</taxon>
    </lineage>
</organism>
<evidence type="ECO:0000313" key="2">
    <source>
        <dbReference type="EMBL" id="SDC60045.1"/>
    </source>
</evidence>
<evidence type="ECO:0000313" key="3">
    <source>
        <dbReference type="Proteomes" id="UP000199039"/>
    </source>
</evidence>
<keyword evidence="3" id="KW-1185">Reference proteome</keyword>
<proteinExistence type="predicted"/>
<accession>A0A1G6MYQ7</accession>
<dbReference type="STRING" id="1814289.SAMN05216410_1994"/>
<sequence length="594" mass="62115">MTATSTGVRVSPTVTVNGMALSAPAMSMLVELRTDRAVRTVGRCTLRFADPSYEIAESGKLAIGTSVEVRAQRDDRNTTLKPIFSGEVTGLALNNSPDSRPELVVTVEELAHRLGRDSHVTTYAKSSYLDILRKLPNAAGLSASISGGATLAHEYVLQTDTDLALINDLTARTGLDWIVTDKTFATWDPATGNPKAGQPVALTLGTDIDEFSVQVTSAAPTSVEVRGFDVRTFSKVVGTGTRRRTSGTPDLAKATSVRPSVVLDISGYPSSSTEATELAAARLNAQGNVTARGRLHVHPDITPGGRVKLADAGPASGEYYVREVSHVYSSRGFYTELVAGDSPRATLRSVLGASAAPSTASFIRQGTVVGVVTNITDPEKLGRVKVQFPVLGEAIESDWARVTSVGGGKDRGLVATPEVNDEVLVTFENGDMRRPVVIGGLHNGKNLPTGRSVTSSDGKVDTRSLSSRLGHVVELSDGAAKDKQYVLVALAGQEHKLHLGKDRADLVVPADVPLTISSGRSSITFDGSGNISLKGAEITIEAESKISLKALEISVSATKTAVISGAASAEVSGAMVAVKGSAKTEISGGMVMIN</sequence>
<dbReference type="EMBL" id="FMYH01000003">
    <property type="protein sequence ID" value="SDC60045.1"/>
    <property type="molecule type" value="Genomic_DNA"/>
</dbReference>
<dbReference type="InterPro" id="IPR006531">
    <property type="entry name" value="Gp5/Vgr_OB"/>
</dbReference>
<reference evidence="2 3" key="1">
    <citation type="submission" date="2016-09" db="EMBL/GenBank/DDBJ databases">
        <authorList>
            <person name="Capua I."/>
            <person name="De Benedictis P."/>
            <person name="Joannis T."/>
            <person name="Lombin L.H."/>
            <person name="Cattoli G."/>
        </authorList>
    </citation>
    <scope>NUCLEOTIDE SEQUENCE [LARGE SCALE GENOMIC DNA]</scope>
    <source>
        <strain evidence="2 3">ISLP-3</strain>
    </source>
</reference>
<evidence type="ECO:0000259" key="1">
    <source>
        <dbReference type="Pfam" id="PF04717"/>
    </source>
</evidence>
<dbReference type="SUPFAM" id="SSF69255">
    <property type="entry name" value="gp5 N-terminal domain-like"/>
    <property type="match status" value="1"/>
</dbReference>
<dbReference type="Pfam" id="PF04717">
    <property type="entry name" value="Phage_base_V"/>
    <property type="match status" value="1"/>
</dbReference>
<dbReference type="SUPFAM" id="SSF69279">
    <property type="entry name" value="Phage tail proteins"/>
    <property type="match status" value="1"/>
</dbReference>
<dbReference type="RefSeq" id="WP_093182859.1">
    <property type="nucleotide sequence ID" value="NZ_FMYH01000003.1"/>
</dbReference>
<name>A0A1G6MYQ7_9MICO</name>
<dbReference type="InterPro" id="IPR037026">
    <property type="entry name" value="Vgr_OB-fold_dom_sf"/>
</dbReference>
<dbReference type="OrthoDB" id="1907165at2"/>
<dbReference type="Proteomes" id="UP000199039">
    <property type="component" value="Unassembled WGS sequence"/>
</dbReference>
<gene>
    <name evidence="2" type="ORF">SAMN05216410_1994</name>
</gene>
<dbReference type="Pfam" id="PF05954">
    <property type="entry name" value="Phage_GPD"/>
    <property type="match status" value="1"/>
</dbReference>
<protein>
    <submittedName>
        <fullName evidence="2">Uncharacterized conserved protein, implicated in type VI secretion and phage assembly</fullName>
    </submittedName>
</protein>
<feature type="domain" description="Gp5/Type VI secretion system Vgr protein OB-fold" evidence="1">
    <location>
        <begin position="369"/>
        <end position="442"/>
    </location>
</feature>